<dbReference type="GO" id="GO:0051082">
    <property type="term" value="F:unfolded protein binding"/>
    <property type="evidence" value="ECO:0007669"/>
    <property type="project" value="InterPro"/>
</dbReference>
<dbReference type="STRING" id="1555112.LIP_2405"/>
<protein>
    <submittedName>
        <fullName evidence="2">Molecular chaperone Skp</fullName>
    </submittedName>
</protein>
<evidence type="ECO:0000313" key="2">
    <source>
        <dbReference type="EMBL" id="BAS28246.1"/>
    </source>
</evidence>
<dbReference type="Gene3D" id="3.30.910.20">
    <property type="entry name" value="Skp domain"/>
    <property type="match status" value="1"/>
</dbReference>
<dbReference type="RefSeq" id="WP_068138320.1">
    <property type="nucleotide sequence ID" value="NZ_AP014924.1"/>
</dbReference>
<dbReference type="EMBL" id="AP014924">
    <property type="protein sequence ID" value="BAS28246.1"/>
    <property type="molecule type" value="Genomic_DNA"/>
</dbReference>
<dbReference type="AlphaFoldDB" id="A0A0K2SMA5"/>
<dbReference type="KEGG" id="lpil:LIP_2405"/>
<dbReference type="Proteomes" id="UP000065807">
    <property type="component" value="Chromosome"/>
</dbReference>
<proteinExistence type="predicted"/>
<gene>
    <name evidence="2" type="ORF">LIP_2405</name>
</gene>
<dbReference type="OrthoDB" id="1629169at2"/>
<dbReference type="SMART" id="SM00935">
    <property type="entry name" value="OmpH"/>
    <property type="match status" value="1"/>
</dbReference>
<dbReference type="InterPro" id="IPR024930">
    <property type="entry name" value="Skp_dom_sf"/>
</dbReference>
<feature type="coiled-coil region" evidence="1">
    <location>
        <begin position="79"/>
        <end position="129"/>
    </location>
</feature>
<evidence type="ECO:0000256" key="1">
    <source>
        <dbReference type="SAM" id="Coils"/>
    </source>
</evidence>
<keyword evidence="1" id="KW-0175">Coiled coil</keyword>
<name>A0A0K2SMA5_LIMPI</name>
<dbReference type="InterPro" id="IPR005632">
    <property type="entry name" value="Chaperone_Skp"/>
</dbReference>
<keyword evidence="3" id="KW-1185">Reference proteome</keyword>
<sequence length="168" mass="18591">MNTTSFPARVRRLARRPPTVVSVGLVLIVALAAVLFLRGGTASEAQNTSGVGFVDWAQVQTGYLQPKLQEPVGELQQMQDDLQKEFDEKSKGMDDAKKQELFQQYQQRLDEKTAALKELEAKYIAEVQQIVADQAQKQGLQLVLRKDVVIQGGVDLTPDVLKALGVQK</sequence>
<evidence type="ECO:0000313" key="3">
    <source>
        <dbReference type="Proteomes" id="UP000065807"/>
    </source>
</evidence>
<dbReference type="SUPFAM" id="SSF111384">
    <property type="entry name" value="OmpH-like"/>
    <property type="match status" value="1"/>
</dbReference>
<reference evidence="3" key="2">
    <citation type="journal article" date="2016" name="Int. J. Syst. Evol. Microbiol.">
        <title>Complete genome sequence and cell structure of Limnochorda pilosa, a Gram-negative spore-former within the phylum Firmicutes.</title>
        <authorList>
            <person name="Watanabe M."/>
            <person name="Kojima H."/>
            <person name="Fukui M."/>
        </authorList>
    </citation>
    <scope>NUCLEOTIDE SEQUENCE [LARGE SCALE GENOMIC DNA]</scope>
    <source>
        <strain evidence="3">HC45</strain>
    </source>
</reference>
<accession>A0A0K2SMA5</accession>
<reference evidence="3" key="1">
    <citation type="submission" date="2015-07" db="EMBL/GenBank/DDBJ databases">
        <title>Complete genome sequence and phylogenetic analysis of Limnochorda pilosa.</title>
        <authorList>
            <person name="Watanabe M."/>
            <person name="Kojima H."/>
            <person name="Fukui M."/>
        </authorList>
    </citation>
    <scope>NUCLEOTIDE SEQUENCE [LARGE SCALE GENOMIC DNA]</scope>
    <source>
        <strain evidence="3">HC45</strain>
    </source>
</reference>
<organism evidence="2 3">
    <name type="scientific">Limnochorda pilosa</name>
    <dbReference type="NCBI Taxonomy" id="1555112"/>
    <lineage>
        <taxon>Bacteria</taxon>
        <taxon>Bacillati</taxon>
        <taxon>Bacillota</taxon>
        <taxon>Limnochordia</taxon>
        <taxon>Limnochordales</taxon>
        <taxon>Limnochordaceae</taxon>
        <taxon>Limnochorda</taxon>
    </lineage>
</organism>